<comment type="catalytic activity">
    <reaction evidence="31">
        <text>3-oxohexanoyl-[ACP] + NADPH + H(+) = (3R)-hydroxyhexanoyl-[ACP] + NADP(+)</text>
        <dbReference type="Rhea" id="RHEA:41824"/>
        <dbReference type="Rhea" id="RHEA-COMP:9629"/>
        <dbReference type="Rhea" id="RHEA-COMP:9630"/>
        <dbReference type="ChEBI" id="CHEBI:15378"/>
        <dbReference type="ChEBI" id="CHEBI:57783"/>
        <dbReference type="ChEBI" id="CHEBI:58349"/>
        <dbReference type="ChEBI" id="CHEBI:78456"/>
        <dbReference type="ChEBI" id="CHEBI:78457"/>
    </reaction>
    <physiologicalReaction direction="left-to-right" evidence="31">
        <dbReference type="Rhea" id="RHEA:41825"/>
    </physiologicalReaction>
</comment>
<dbReference type="InterPro" id="IPR020843">
    <property type="entry name" value="ER"/>
</dbReference>
<comment type="catalytic activity">
    <reaction evidence="23">
        <text>(2E)-hexenoyl-[ACP] + NADPH + H(+) = hexanoyl-[ACP] + NADP(+)</text>
        <dbReference type="Rhea" id="RHEA:41832"/>
        <dbReference type="Rhea" id="RHEA-COMP:9631"/>
        <dbReference type="Rhea" id="RHEA-COMP:9632"/>
        <dbReference type="ChEBI" id="CHEBI:15378"/>
        <dbReference type="ChEBI" id="CHEBI:57783"/>
        <dbReference type="ChEBI" id="CHEBI:58349"/>
        <dbReference type="ChEBI" id="CHEBI:78458"/>
        <dbReference type="ChEBI" id="CHEBI:78459"/>
    </reaction>
    <physiologicalReaction direction="left-to-right" evidence="23">
        <dbReference type="Rhea" id="RHEA:41833"/>
    </physiologicalReaction>
</comment>
<evidence type="ECO:0000256" key="17">
    <source>
        <dbReference type="ARBA" id="ARBA00047400"/>
    </source>
</evidence>
<dbReference type="InterPro" id="IPR016036">
    <property type="entry name" value="Malonyl_transacylase_ACP-bd"/>
</dbReference>
<dbReference type="GO" id="GO:0004313">
    <property type="term" value="F:[acyl-carrier-protein] S-acetyltransferase activity"/>
    <property type="evidence" value="ECO:0007669"/>
    <property type="project" value="UniProtKB-EC"/>
</dbReference>
<keyword evidence="3" id="KW-0663">Pyridoxal phosphate</keyword>
<dbReference type="Proteomes" id="UP001162156">
    <property type="component" value="Unassembled WGS sequence"/>
</dbReference>
<comment type="catalytic activity">
    <reaction evidence="21">
        <text>dodecanoyl-[ACP] + malonyl-[ACP] + H(+) = 3-oxotetradecanoyl-[ACP] + holo-[ACP] + CO2</text>
        <dbReference type="Rhea" id="RHEA:41884"/>
        <dbReference type="Rhea" id="RHEA-COMP:9623"/>
        <dbReference type="Rhea" id="RHEA-COMP:9644"/>
        <dbReference type="Rhea" id="RHEA-COMP:9645"/>
        <dbReference type="Rhea" id="RHEA-COMP:9685"/>
        <dbReference type="ChEBI" id="CHEBI:15378"/>
        <dbReference type="ChEBI" id="CHEBI:16526"/>
        <dbReference type="ChEBI" id="CHEBI:64479"/>
        <dbReference type="ChEBI" id="CHEBI:65264"/>
        <dbReference type="ChEBI" id="CHEBI:78449"/>
        <dbReference type="ChEBI" id="CHEBI:78473"/>
    </reaction>
    <physiologicalReaction direction="left-to-right" evidence="21">
        <dbReference type="Rhea" id="RHEA:41885"/>
    </physiologicalReaction>
</comment>
<dbReference type="Pfam" id="PF02801">
    <property type="entry name" value="Ketoacyl-synt_C"/>
    <property type="match status" value="1"/>
</dbReference>
<evidence type="ECO:0000256" key="5">
    <source>
        <dbReference type="ARBA" id="ARBA00023332"/>
    </source>
</evidence>
<dbReference type="Pfam" id="PF16197">
    <property type="entry name" value="KAsynt_C_assoc"/>
    <property type="match status" value="1"/>
</dbReference>
<comment type="catalytic activity">
    <reaction evidence="41">
        <text>3-oxooctanoyl-[ACP] + NADPH + H(+) = (3R)-hydroxyoctanoyl-[ACP] + NADP(+)</text>
        <dbReference type="Rhea" id="RHEA:41840"/>
        <dbReference type="Rhea" id="RHEA-COMP:9633"/>
        <dbReference type="Rhea" id="RHEA-COMP:9634"/>
        <dbReference type="ChEBI" id="CHEBI:15378"/>
        <dbReference type="ChEBI" id="CHEBI:57783"/>
        <dbReference type="ChEBI" id="CHEBI:58349"/>
        <dbReference type="ChEBI" id="CHEBI:78460"/>
        <dbReference type="ChEBI" id="CHEBI:78461"/>
    </reaction>
    <physiologicalReaction direction="left-to-right" evidence="41">
        <dbReference type="Rhea" id="RHEA:41841"/>
    </physiologicalReaction>
</comment>
<comment type="catalytic activity">
    <reaction evidence="24">
        <text>3-oxobutanoyl-[ACP] + NADPH + H(+) = (3R)-hydroxybutanoyl-[ACP] + NADP(+)</text>
        <dbReference type="Rhea" id="RHEA:41804"/>
        <dbReference type="Rhea" id="RHEA-COMP:9625"/>
        <dbReference type="Rhea" id="RHEA-COMP:9626"/>
        <dbReference type="ChEBI" id="CHEBI:15378"/>
        <dbReference type="ChEBI" id="CHEBI:57783"/>
        <dbReference type="ChEBI" id="CHEBI:58349"/>
        <dbReference type="ChEBI" id="CHEBI:78450"/>
        <dbReference type="ChEBI" id="CHEBI:78451"/>
    </reaction>
    <physiologicalReaction direction="left-to-right" evidence="24">
        <dbReference type="Rhea" id="RHEA:41805"/>
    </physiologicalReaction>
</comment>
<evidence type="ECO:0000256" key="9">
    <source>
        <dbReference type="ARBA" id="ARBA00023394"/>
    </source>
</evidence>
<evidence type="ECO:0000256" key="1">
    <source>
        <dbReference type="ARBA" id="ARBA00005189"/>
    </source>
</evidence>
<evidence type="ECO:0000313" key="47">
    <source>
        <dbReference type="EMBL" id="KAJ8967373.1"/>
    </source>
</evidence>
<evidence type="ECO:0000256" key="31">
    <source>
        <dbReference type="ARBA" id="ARBA00048571"/>
    </source>
</evidence>
<name>A0AAV8ZPK6_9CUCU</name>
<dbReference type="InterPro" id="IPR014043">
    <property type="entry name" value="Acyl_transferase_dom"/>
</dbReference>
<evidence type="ECO:0000256" key="3">
    <source>
        <dbReference type="ARBA" id="ARBA00022898"/>
    </source>
</evidence>
<evidence type="ECO:0000313" key="48">
    <source>
        <dbReference type="Proteomes" id="UP001162156"/>
    </source>
</evidence>
<dbReference type="InterPro" id="IPR001227">
    <property type="entry name" value="Ac_transferase_dom_sf"/>
</dbReference>
<evidence type="ECO:0000256" key="13">
    <source>
        <dbReference type="ARBA" id="ARBA00023402"/>
    </source>
</evidence>
<comment type="catalytic activity">
    <reaction evidence="28">
        <text>tetradecanoyl-[ACP] + H2O = tetradecanoate + holo-[ACP] + H(+)</text>
        <dbReference type="Rhea" id="RHEA:30123"/>
        <dbReference type="Rhea" id="RHEA-COMP:9648"/>
        <dbReference type="Rhea" id="RHEA-COMP:9685"/>
        <dbReference type="ChEBI" id="CHEBI:15377"/>
        <dbReference type="ChEBI" id="CHEBI:15378"/>
        <dbReference type="ChEBI" id="CHEBI:30807"/>
        <dbReference type="ChEBI" id="CHEBI:64479"/>
        <dbReference type="ChEBI" id="CHEBI:78477"/>
        <dbReference type="EC" id="3.1.2.14"/>
    </reaction>
    <physiologicalReaction direction="left-to-right" evidence="28">
        <dbReference type="Rhea" id="RHEA:30124"/>
    </physiologicalReaction>
</comment>
<comment type="catalytic activity">
    <reaction evidence="6">
        <text>(3R)-hydroxydodecanoyl-[ACP] = (2E)-dodecenoyl-[ACP] + H2O</text>
        <dbReference type="Rhea" id="RHEA:41876"/>
        <dbReference type="Rhea" id="RHEA-COMP:9642"/>
        <dbReference type="Rhea" id="RHEA-COMP:9643"/>
        <dbReference type="ChEBI" id="CHEBI:15377"/>
        <dbReference type="ChEBI" id="CHEBI:78470"/>
        <dbReference type="ChEBI" id="CHEBI:78472"/>
    </reaction>
    <physiologicalReaction direction="left-to-right" evidence="6">
        <dbReference type="Rhea" id="RHEA:41877"/>
    </physiologicalReaction>
</comment>
<evidence type="ECO:0000256" key="26">
    <source>
        <dbReference type="ARBA" id="ARBA00048051"/>
    </source>
</evidence>
<evidence type="ECO:0000256" key="21">
    <source>
        <dbReference type="ARBA" id="ARBA00047578"/>
    </source>
</evidence>
<comment type="catalytic activity">
    <reaction evidence="38">
        <text>(2E)-tetradecenoyl-[ACP] + NADPH + H(+) = tetradecanoyl-[ACP] + NADP(+)</text>
        <dbReference type="Rhea" id="RHEA:41896"/>
        <dbReference type="Rhea" id="RHEA-COMP:9647"/>
        <dbReference type="Rhea" id="RHEA-COMP:9648"/>
        <dbReference type="ChEBI" id="CHEBI:15378"/>
        <dbReference type="ChEBI" id="CHEBI:57783"/>
        <dbReference type="ChEBI" id="CHEBI:58349"/>
        <dbReference type="ChEBI" id="CHEBI:78475"/>
        <dbReference type="ChEBI" id="CHEBI:78477"/>
    </reaction>
    <physiologicalReaction direction="left-to-right" evidence="38">
        <dbReference type="Rhea" id="RHEA:41897"/>
    </physiologicalReaction>
</comment>
<keyword evidence="2" id="KW-0702">S-nitrosylation</keyword>
<comment type="catalytic activity">
    <reaction evidence="10">
        <text>(3R)-hydroxytetradecanoyl-[ACP] = (2E)-tetradecenoyl-[ACP] + H2O</text>
        <dbReference type="Rhea" id="RHEA:41892"/>
        <dbReference type="Rhea" id="RHEA-COMP:9646"/>
        <dbReference type="Rhea" id="RHEA-COMP:9647"/>
        <dbReference type="ChEBI" id="CHEBI:15377"/>
        <dbReference type="ChEBI" id="CHEBI:78474"/>
        <dbReference type="ChEBI" id="CHEBI:78475"/>
    </reaction>
    <physiologicalReaction direction="left-to-right" evidence="10">
        <dbReference type="Rhea" id="RHEA:41893"/>
    </physiologicalReaction>
</comment>
<dbReference type="Pfam" id="PF00698">
    <property type="entry name" value="Acyl_transf_1"/>
    <property type="match status" value="1"/>
</dbReference>
<dbReference type="InterPro" id="IPR014031">
    <property type="entry name" value="Ketoacyl_synth_C"/>
</dbReference>
<dbReference type="Gene3D" id="3.40.50.1820">
    <property type="entry name" value="alpha/beta hydrolase"/>
    <property type="match status" value="1"/>
</dbReference>
<evidence type="ECO:0000256" key="35">
    <source>
        <dbReference type="ARBA" id="ARBA00048935"/>
    </source>
</evidence>
<evidence type="ECO:0000256" key="4">
    <source>
        <dbReference type="ARBA" id="ARBA00023268"/>
    </source>
</evidence>
<comment type="function">
    <text evidence="14">Fatty acid synthetase is a multifunctional enzyme that catalyzes the de novo biosynthesis of long-chain saturated fatty acids starting from acetyl-CoA and malonyl-CoA in the presence of NADPH. This multifunctional protein contains 7 catalytic activities and a site for the binding of the prosthetic group 4'-phosphopantetheine of the acyl carrier protein ([ACP]) domain.</text>
</comment>
<evidence type="ECO:0000256" key="34">
    <source>
        <dbReference type="ARBA" id="ARBA00048704"/>
    </source>
</evidence>
<dbReference type="SUPFAM" id="SSF55048">
    <property type="entry name" value="Probable ACP-binding domain of malonyl-CoA ACP transacylase"/>
    <property type="match status" value="1"/>
</dbReference>
<comment type="catalytic activity">
    <reaction evidence="30">
        <text>a fatty acyl-[ACP] + malonyl-[ACP] + H(+) = a 3-oxoacyl-[ACP] + holo-[ACP] + CO2</text>
        <dbReference type="Rhea" id="RHEA:22836"/>
        <dbReference type="Rhea" id="RHEA-COMP:9623"/>
        <dbReference type="Rhea" id="RHEA-COMP:9685"/>
        <dbReference type="Rhea" id="RHEA-COMP:9916"/>
        <dbReference type="Rhea" id="RHEA-COMP:14125"/>
        <dbReference type="ChEBI" id="CHEBI:15378"/>
        <dbReference type="ChEBI" id="CHEBI:16526"/>
        <dbReference type="ChEBI" id="CHEBI:64479"/>
        <dbReference type="ChEBI" id="CHEBI:78449"/>
        <dbReference type="ChEBI" id="CHEBI:78776"/>
        <dbReference type="ChEBI" id="CHEBI:138651"/>
        <dbReference type="EC" id="2.3.1.41"/>
    </reaction>
    <physiologicalReaction direction="left-to-right" evidence="30">
        <dbReference type="Rhea" id="RHEA:22837"/>
    </physiologicalReaction>
</comment>
<dbReference type="SUPFAM" id="SSF53474">
    <property type="entry name" value="alpha/beta-Hydrolases"/>
    <property type="match status" value="1"/>
</dbReference>
<evidence type="ECO:0000256" key="28">
    <source>
        <dbReference type="ARBA" id="ARBA00048289"/>
    </source>
</evidence>
<comment type="catalytic activity">
    <reaction evidence="11">
        <text>(3R)-hydroxyoctadecanoyl-[ACP] = (2E)-octadecenoyl-[ACP] + H2O</text>
        <dbReference type="Rhea" id="RHEA:41924"/>
        <dbReference type="Rhea" id="RHEA-COMP:9654"/>
        <dbReference type="Rhea" id="RHEA-COMP:9655"/>
        <dbReference type="ChEBI" id="CHEBI:15377"/>
        <dbReference type="ChEBI" id="CHEBI:78488"/>
        <dbReference type="ChEBI" id="CHEBI:78489"/>
    </reaction>
    <physiologicalReaction direction="left-to-right" evidence="11">
        <dbReference type="Rhea" id="RHEA:41925"/>
    </physiologicalReaction>
</comment>
<dbReference type="GO" id="GO:0004315">
    <property type="term" value="F:3-oxoacyl-[acyl-carrier-protein] synthase activity"/>
    <property type="evidence" value="ECO:0007669"/>
    <property type="project" value="UniProtKB-EC"/>
</dbReference>
<evidence type="ECO:0000256" key="11">
    <source>
        <dbReference type="ARBA" id="ARBA00023399"/>
    </source>
</evidence>
<comment type="catalytic activity">
    <reaction evidence="27">
        <text>(2E)-dodecenoyl-[ACP] + NADPH + H(+) = dodecanoyl-[ACP] + NADP(+)</text>
        <dbReference type="Rhea" id="RHEA:41880"/>
        <dbReference type="Rhea" id="RHEA-COMP:9643"/>
        <dbReference type="Rhea" id="RHEA-COMP:9644"/>
        <dbReference type="ChEBI" id="CHEBI:15378"/>
        <dbReference type="ChEBI" id="CHEBI:57783"/>
        <dbReference type="ChEBI" id="CHEBI:58349"/>
        <dbReference type="ChEBI" id="CHEBI:65264"/>
        <dbReference type="ChEBI" id="CHEBI:78472"/>
    </reaction>
    <physiologicalReaction direction="left-to-right" evidence="27">
        <dbReference type="Rhea" id="RHEA:41881"/>
    </physiologicalReaction>
</comment>
<evidence type="ECO:0000256" key="25">
    <source>
        <dbReference type="ARBA" id="ARBA00047961"/>
    </source>
</evidence>
<dbReference type="CDD" id="cd05195">
    <property type="entry name" value="enoyl_red"/>
    <property type="match status" value="1"/>
</dbReference>
<evidence type="ECO:0000256" key="8">
    <source>
        <dbReference type="ARBA" id="ARBA00023388"/>
    </source>
</evidence>
<accession>A0AAV8ZPK6</accession>
<dbReference type="SUPFAM" id="SSF53901">
    <property type="entry name" value="Thiolase-like"/>
    <property type="match status" value="1"/>
</dbReference>
<comment type="catalytic activity">
    <reaction evidence="20">
        <text>(2E)-butenoyl-[ACP] + NADPH + H(+) = butanoyl-[ACP] + NADP(+)</text>
        <dbReference type="Rhea" id="RHEA:41812"/>
        <dbReference type="Rhea" id="RHEA-COMP:9627"/>
        <dbReference type="Rhea" id="RHEA-COMP:9628"/>
        <dbReference type="ChEBI" id="CHEBI:15378"/>
        <dbReference type="ChEBI" id="CHEBI:57783"/>
        <dbReference type="ChEBI" id="CHEBI:58349"/>
        <dbReference type="ChEBI" id="CHEBI:78453"/>
        <dbReference type="ChEBI" id="CHEBI:78454"/>
    </reaction>
    <physiologicalReaction direction="left-to-right" evidence="20">
        <dbReference type="Rhea" id="RHEA:41813"/>
    </physiologicalReaction>
</comment>
<evidence type="ECO:0000256" key="33">
    <source>
        <dbReference type="ARBA" id="ARBA00048691"/>
    </source>
</evidence>
<comment type="catalytic activity">
    <reaction evidence="19">
        <text>tetradecanoyl-[ACP] + malonyl-[ACP] + H(+) = 3-oxohexadecanoyl-[ACP] + holo-[ACP] + CO2</text>
        <dbReference type="Rhea" id="RHEA:41900"/>
        <dbReference type="Rhea" id="RHEA-COMP:9623"/>
        <dbReference type="Rhea" id="RHEA-COMP:9648"/>
        <dbReference type="Rhea" id="RHEA-COMP:9649"/>
        <dbReference type="Rhea" id="RHEA-COMP:9685"/>
        <dbReference type="ChEBI" id="CHEBI:15378"/>
        <dbReference type="ChEBI" id="CHEBI:16526"/>
        <dbReference type="ChEBI" id="CHEBI:64479"/>
        <dbReference type="ChEBI" id="CHEBI:78449"/>
        <dbReference type="ChEBI" id="CHEBI:78477"/>
        <dbReference type="ChEBI" id="CHEBI:78478"/>
    </reaction>
    <physiologicalReaction direction="left-to-right" evidence="19">
        <dbReference type="Rhea" id="RHEA:41901"/>
    </physiologicalReaction>
</comment>
<dbReference type="InterPro" id="IPR042104">
    <property type="entry name" value="PKS_dehydratase_sf"/>
</dbReference>
<sequence length="1882" mass="210733">MYIQKASEARRSYASVLNVATTFDGNREGNLLNMDVSNMVEFLEEFYEKIPVKPEEVDFVETYGCALKETDRKELEALEQDIAKHQLHCSLSQKVIIAMETDTIPANLQFENPNPEIAALHNGNMEVVTTNRKWNPRYAAVNALGVDSYYGHALFKANPKSKVPTEVKLPTLVIASTRTQEGIDKILETIKSKPKDPEYYQLIQDVFAKPILGHLYRGYAVLGSGEPKQETVYHMGNKRQIWFVYSGMGSQWCGMVSDLMKLEVFAKSINESHKILAEKGVDLINIITTNDKTIFDNILNSFVGIAAIQIALTDVLKAVGIVPDGIIGHSVGELGCAYGDGCMTAKQMILSAYSRGRASLEATLIKGMMAAIGLGYHQIKDRIPPTIEVACHNGPDSCTISGPTEDMEKFVKQLQDEGIFARLVNVANIAYHSRYIKPAAPLLLKYLNDVLPEPVARSPKWISTSNVEGNWSTHLAKHSSAEYHTNNLLSSVLFEEGTKHIPKDSILIEIAPHGLLQAILKRSIKTGTNIPLTQRGSKSGLAFLLQSLGKLYLAGLDLTLSNLYPKFEYPVSRGTAHLGDLVHWNHSEVWRSGLEDKLHPLFGVRDITVTLNSDEFRDCVNHQLNDNIVMPTSFYLVSILKDGNIILFTKSCPILPLLIRIYYSIICTLKKVLTIPKIGSIPLHAMVQKGSGEFEILSDKDIIMTGRMTFPQADDKFLLDPIKSELIEENVKLSGSDIYNELQHRGHKYFGQFKAIKGLTITEEAKTEFLCGSTSVIQWNNKWTMLLEAMIQQQILHSGEKTQEIHVPKTIQKIAISQTLLPDEKTDLQVNYDYSTKTLYAEGIQLIRMKTVPLETEQKSAYLDSVEYASLTNNIFNKIETGINLALQLMLANFDDQDVTTLVITEFESEKPLSENIKNVLNECTKLNANVSIVNDIKQIVIQQSYPLLLVVNDVANEEILKLVSSSHAFLLSRTDKTILSQTGVIQVAQFTVDDVSYSLLKKVNNSPVSVVTVKGDVLSIKDLKRSSVSWVNELYTALKKTKSNQNNVFLFSSIIPIEGFYNFVQELRSLPDTQSLRVFFNMDKKSGDFIPLFKQDLTLTILKDGIYKSYLPVSIKFKENVDNNQFTSNIIKNKIVHYLGVNLSDETLNPAIPKKNKVGNIDYSGVTTSGERIMGLAKLDKENNKLVADPNFTWEVPERWSLEDAVTIPNAYVCAYYMLMIEAGLRPGDTVLVHAGCSPIGLAAISIAFSKGCKVFATISAEWQRAYLKKQFICMLDRDILSSDDSSFEPQLKQATGGRGAEVILNCLSGSLLQNSLECIANYGRFIQYGKYDLEEGNSIGMYCFLRNTSFYTVDLENVFIQSDEIKSEIKKFMTEGIDNQAVRPLLRKIVNHQNIDVILSAENWTDIIEWLVLRGARKIVVSSEFKPQQDHINRRLSLLQSYYGADIISAPNKAYTKEGAAELLSEVYFLGPIHGVFLLPNKATMSKTSDVKHVQYIDNALRTTAPKALFVNFISSAAGICQIRSDAGFSTYNIQWWKELDIKDAISGLDDILNCKLKNILIKNDKVSDTKQESTQGLFKKLTQMLPTPADIIRNQKYAPKEPELEQIVTEGPREIRELAPILIVPSVTGQKELEELAMGLLYPTFYTVLPSTAWSISDMAIVYVEKMRAIWPKGPYNIIAISWGGALAIEIARILHKLNTSIHLFLIDSAPNTLQAAIKHLGEDKRDMEINLLSRVLKINDAKVIKDLQDAPDWQSRIRISLENYDGEEKHKKLLEEGLVNLKGRLEDVSAFQPITELVSGTVHLIRPSDSSKYDNCGLTARAKFNVRYQQEGETLKENLEVSDKLIKTCEYGQLTDELMRDRIAVGQGPQTLRVATVG</sequence>
<gene>
    <name evidence="47" type="ORF">NQ314_002933</name>
</gene>
<comment type="pathway">
    <text evidence="1">Lipid metabolism.</text>
</comment>
<comment type="catalytic activity">
    <reaction evidence="7">
        <text>(3R)-hydroxyhexanoyl-[ACP] = (2E)-hexenoyl-[ACP] + H2O</text>
        <dbReference type="Rhea" id="RHEA:41828"/>
        <dbReference type="Rhea" id="RHEA-COMP:9630"/>
        <dbReference type="Rhea" id="RHEA-COMP:9631"/>
        <dbReference type="ChEBI" id="CHEBI:15377"/>
        <dbReference type="ChEBI" id="CHEBI:78457"/>
        <dbReference type="ChEBI" id="CHEBI:78458"/>
    </reaction>
    <physiologicalReaction direction="left-to-right" evidence="7">
        <dbReference type="Rhea" id="RHEA:41829"/>
    </physiologicalReaction>
</comment>
<evidence type="ECO:0000256" key="20">
    <source>
        <dbReference type="ARBA" id="ARBA00047500"/>
    </source>
</evidence>
<evidence type="ECO:0000256" key="18">
    <source>
        <dbReference type="ARBA" id="ARBA00047440"/>
    </source>
</evidence>
<evidence type="ECO:0000256" key="2">
    <source>
        <dbReference type="ARBA" id="ARBA00022799"/>
    </source>
</evidence>
<evidence type="ECO:0000256" key="40">
    <source>
        <dbReference type="ARBA" id="ARBA00049414"/>
    </source>
</evidence>
<comment type="catalytic activity">
    <reaction evidence="18">
        <text>3-oxodecanoyl-[ACP] + NADPH + H(+) = (3R)-hydroxydecanoyl-[ACP] + NADP(+)</text>
        <dbReference type="Rhea" id="RHEA:41856"/>
        <dbReference type="Rhea" id="RHEA-COMP:9637"/>
        <dbReference type="Rhea" id="RHEA-COMP:9638"/>
        <dbReference type="ChEBI" id="CHEBI:15378"/>
        <dbReference type="ChEBI" id="CHEBI:57783"/>
        <dbReference type="ChEBI" id="CHEBI:58349"/>
        <dbReference type="ChEBI" id="CHEBI:78464"/>
        <dbReference type="ChEBI" id="CHEBI:78466"/>
    </reaction>
    <physiologicalReaction direction="left-to-right" evidence="18">
        <dbReference type="Rhea" id="RHEA:41857"/>
    </physiologicalReaction>
</comment>
<feature type="domain" description="Enoyl reductase (ER)" evidence="46">
    <location>
        <begin position="1141"/>
        <end position="1423"/>
    </location>
</feature>
<evidence type="ECO:0000256" key="14">
    <source>
        <dbReference type="ARBA" id="ARBA00023442"/>
    </source>
</evidence>
<dbReference type="InterPro" id="IPR050091">
    <property type="entry name" value="PKS_NRPS_Biosynth_Enz"/>
</dbReference>
<comment type="catalytic activity">
    <reaction evidence="9">
        <text>a (3R)-hydroxyacyl-[ACP] = a (2E)-enoyl-[ACP] + H2O</text>
        <dbReference type="Rhea" id="RHEA:13097"/>
        <dbReference type="Rhea" id="RHEA-COMP:9925"/>
        <dbReference type="Rhea" id="RHEA-COMP:9945"/>
        <dbReference type="ChEBI" id="CHEBI:15377"/>
        <dbReference type="ChEBI" id="CHEBI:78784"/>
        <dbReference type="ChEBI" id="CHEBI:78827"/>
        <dbReference type="EC" id="4.2.1.59"/>
    </reaction>
    <physiologicalReaction direction="left-to-right" evidence="9">
        <dbReference type="Rhea" id="RHEA:13098"/>
    </physiologicalReaction>
</comment>
<comment type="catalytic activity">
    <reaction evidence="17">
        <text>a (3R)-hydroxyacyl-[ACP] + NADP(+) = a 3-oxoacyl-[ACP] + NADPH + H(+)</text>
        <dbReference type="Rhea" id="RHEA:17397"/>
        <dbReference type="Rhea" id="RHEA-COMP:9916"/>
        <dbReference type="Rhea" id="RHEA-COMP:9945"/>
        <dbReference type="ChEBI" id="CHEBI:15378"/>
        <dbReference type="ChEBI" id="CHEBI:57783"/>
        <dbReference type="ChEBI" id="CHEBI:58349"/>
        <dbReference type="ChEBI" id="CHEBI:78776"/>
        <dbReference type="ChEBI" id="CHEBI:78827"/>
        <dbReference type="EC" id="1.1.1.100"/>
    </reaction>
    <physiologicalReaction direction="right-to-left" evidence="17">
        <dbReference type="Rhea" id="RHEA:17399"/>
    </physiologicalReaction>
</comment>
<dbReference type="InterPro" id="IPR029058">
    <property type="entry name" value="AB_hydrolase_fold"/>
</dbReference>
<evidence type="ECO:0000256" key="19">
    <source>
        <dbReference type="ARBA" id="ARBA00047451"/>
    </source>
</evidence>
<comment type="catalytic activity">
    <reaction evidence="5">
        <text>(3R)-hydroxyoctanoyl-[ACP] = (2E)-octenoyl-[ACP] + H2O</text>
        <dbReference type="Rhea" id="RHEA:41844"/>
        <dbReference type="Rhea" id="RHEA-COMP:9634"/>
        <dbReference type="Rhea" id="RHEA-COMP:9635"/>
        <dbReference type="ChEBI" id="CHEBI:15377"/>
        <dbReference type="ChEBI" id="CHEBI:78461"/>
        <dbReference type="ChEBI" id="CHEBI:78462"/>
    </reaction>
    <physiologicalReaction direction="left-to-right" evidence="5">
        <dbReference type="Rhea" id="RHEA:41845"/>
    </physiologicalReaction>
</comment>
<comment type="catalytic activity">
    <reaction evidence="13">
        <text>(3R)-hydroxybutanoyl-[ACP] = (2E)-butenoyl-[ACP] + H2O</text>
        <dbReference type="Rhea" id="RHEA:41808"/>
        <dbReference type="Rhea" id="RHEA-COMP:9626"/>
        <dbReference type="Rhea" id="RHEA-COMP:9627"/>
        <dbReference type="ChEBI" id="CHEBI:15377"/>
        <dbReference type="ChEBI" id="CHEBI:78451"/>
        <dbReference type="ChEBI" id="CHEBI:78453"/>
    </reaction>
    <physiologicalReaction direction="left-to-right" evidence="13">
        <dbReference type="Rhea" id="RHEA:41809"/>
    </physiologicalReaction>
</comment>
<evidence type="ECO:0000256" key="22">
    <source>
        <dbReference type="ARBA" id="ARBA00047810"/>
    </source>
</evidence>
<dbReference type="GO" id="GO:0019171">
    <property type="term" value="F:(3R)-hydroxyacyl-[acyl-carrier-protein] dehydratase activity"/>
    <property type="evidence" value="ECO:0007669"/>
    <property type="project" value="UniProtKB-EC"/>
</dbReference>
<dbReference type="GO" id="GO:0004316">
    <property type="term" value="F:3-oxoacyl-[acyl-carrier-protein] reductase (NADPH) activity"/>
    <property type="evidence" value="ECO:0007669"/>
    <property type="project" value="UniProtKB-EC"/>
</dbReference>
<dbReference type="Gene3D" id="3.90.180.10">
    <property type="entry name" value="Medium-chain alcohol dehydrogenases, catalytic domain"/>
    <property type="match status" value="1"/>
</dbReference>
<evidence type="ECO:0000256" key="30">
    <source>
        <dbReference type="ARBA" id="ARBA00048506"/>
    </source>
</evidence>
<dbReference type="GO" id="GO:0141148">
    <property type="term" value="F:enoyl-[acyl-carrier-protein] reductase (NADPH) activity"/>
    <property type="evidence" value="ECO:0007669"/>
    <property type="project" value="UniProtKB-EC"/>
</dbReference>
<feature type="domain" description="Malonyl-CoA:ACP transacylase (MAT)" evidence="45">
    <location>
        <begin position="244"/>
        <end position="537"/>
    </location>
</feature>
<comment type="catalytic activity">
    <reaction evidence="42">
        <text>butanoyl-[ACP] + malonyl-[ACP] + H(+) = 3-oxohexanoyl-[ACP] + holo-[ACP] + CO2</text>
        <dbReference type="Rhea" id="RHEA:41820"/>
        <dbReference type="Rhea" id="RHEA-COMP:9623"/>
        <dbReference type="Rhea" id="RHEA-COMP:9628"/>
        <dbReference type="Rhea" id="RHEA-COMP:9629"/>
        <dbReference type="Rhea" id="RHEA-COMP:9685"/>
        <dbReference type="ChEBI" id="CHEBI:15378"/>
        <dbReference type="ChEBI" id="CHEBI:16526"/>
        <dbReference type="ChEBI" id="CHEBI:64479"/>
        <dbReference type="ChEBI" id="CHEBI:78449"/>
        <dbReference type="ChEBI" id="CHEBI:78454"/>
        <dbReference type="ChEBI" id="CHEBI:78456"/>
    </reaction>
    <physiologicalReaction direction="left-to-right" evidence="42">
        <dbReference type="Rhea" id="RHEA:41821"/>
    </physiologicalReaction>
</comment>
<comment type="catalytic activity">
    <reaction evidence="39">
        <text>3-oxododecanoyl-[ACP] + NADPH + H(+) = (3R)-hydroxydodecanoyl-[ACP] + NADP(+)</text>
        <dbReference type="Rhea" id="RHEA:41872"/>
        <dbReference type="Rhea" id="RHEA-COMP:9641"/>
        <dbReference type="Rhea" id="RHEA-COMP:9642"/>
        <dbReference type="ChEBI" id="CHEBI:15378"/>
        <dbReference type="ChEBI" id="CHEBI:57783"/>
        <dbReference type="ChEBI" id="CHEBI:58349"/>
        <dbReference type="ChEBI" id="CHEBI:78469"/>
        <dbReference type="ChEBI" id="CHEBI:78470"/>
    </reaction>
    <physiologicalReaction direction="left-to-right" evidence="39">
        <dbReference type="Rhea" id="RHEA:41873"/>
    </physiologicalReaction>
</comment>
<dbReference type="Gene3D" id="3.40.47.10">
    <property type="match status" value="1"/>
</dbReference>
<dbReference type="InterPro" id="IPR011032">
    <property type="entry name" value="GroES-like_sf"/>
</dbReference>
<keyword evidence="4" id="KW-0511">Multifunctional enzyme</keyword>
<dbReference type="GO" id="GO:0006633">
    <property type="term" value="P:fatty acid biosynthetic process"/>
    <property type="evidence" value="ECO:0007669"/>
    <property type="project" value="TreeGrafter"/>
</dbReference>
<dbReference type="GO" id="GO:0004312">
    <property type="term" value="F:fatty acid synthase activity"/>
    <property type="evidence" value="ECO:0007669"/>
    <property type="project" value="TreeGrafter"/>
</dbReference>
<dbReference type="InterPro" id="IPR032821">
    <property type="entry name" value="PKS_assoc"/>
</dbReference>
<evidence type="ECO:0000256" key="42">
    <source>
        <dbReference type="ARBA" id="ARBA00049449"/>
    </source>
</evidence>
<evidence type="ECO:0000256" key="38">
    <source>
        <dbReference type="ARBA" id="ARBA00049171"/>
    </source>
</evidence>
<comment type="caution">
    <text evidence="47">The sequence shown here is derived from an EMBL/GenBank/DDBJ whole genome shotgun (WGS) entry which is preliminary data.</text>
</comment>
<comment type="catalytic activity">
    <reaction evidence="36">
        <text>(2E)-octadecenoyl-[ACP] + NADPH + H(+) = octadecanoyl-[ACP] + NADP(+)</text>
        <dbReference type="Rhea" id="RHEA:41928"/>
        <dbReference type="Rhea" id="RHEA-COMP:9655"/>
        <dbReference type="Rhea" id="RHEA-COMP:9656"/>
        <dbReference type="ChEBI" id="CHEBI:15378"/>
        <dbReference type="ChEBI" id="CHEBI:57783"/>
        <dbReference type="ChEBI" id="CHEBI:58349"/>
        <dbReference type="ChEBI" id="CHEBI:78489"/>
        <dbReference type="ChEBI" id="CHEBI:78495"/>
    </reaction>
    <physiologicalReaction direction="left-to-right" evidence="36">
        <dbReference type="Rhea" id="RHEA:41929"/>
    </physiologicalReaction>
</comment>
<comment type="catalytic activity">
    <reaction evidence="15">
        <text>3-oxooctadecanoyl-[ACP] + NADPH + H(+) = (3R)-hydroxyoctadecanoyl-[ACP] + NADP(+)</text>
        <dbReference type="Rhea" id="RHEA:41920"/>
        <dbReference type="Rhea" id="RHEA-COMP:9653"/>
        <dbReference type="Rhea" id="RHEA-COMP:9654"/>
        <dbReference type="ChEBI" id="CHEBI:15378"/>
        <dbReference type="ChEBI" id="CHEBI:57783"/>
        <dbReference type="ChEBI" id="CHEBI:58349"/>
        <dbReference type="ChEBI" id="CHEBI:78487"/>
        <dbReference type="ChEBI" id="CHEBI:78488"/>
    </reaction>
    <physiologicalReaction direction="left-to-right" evidence="15">
        <dbReference type="Rhea" id="RHEA:41921"/>
    </physiologicalReaction>
</comment>
<dbReference type="InterPro" id="IPR013149">
    <property type="entry name" value="ADH-like_C"/>
</dbReference>
<comment type="catalytic activity">
    <reaction evidence="44">
        <text>octanoyl-[ACP] + malonyl-[ACP] + H(+) = 3-oxodecanoyl-[ACP] + holo-[ACP] + CO2</text>
        <dbReference type="Rhea" id="RHEA:41852"/>
        <dbReference type="Rhea" id="RHEA-COMP:9623"/>
        <dbReference type="Rhea" id="RHEA-COMP:9636"/>
        <dbReference type="Rhea" id="RHEA-COMP:9637"/>
        <dbReference type="Rhea" id="RHEA-COMP:9685"/>
        <dbReference type="ChEBI" id="CHEBI:15378"/>
        <dbReference type="ChEBI" id="CHEBI:16526"/>
        <dbReference type="ChEBI" id="CHEBI:64479"/>
        <dbReference type="ChEBI" id="CHEBI:78449"/>
        <dbReference type="ChEBI" id="CHEBI:78463"/>
        <dbReference type="ChEBI" id="CHEBI:78464"/>
    </reaction>
    <physiologicalReaction direction="left-to-right" evidence="44">
        <dbReference type="Rhea" id="RHEA:41853"/>
    </physiologicalReaction>
</comment>
<dbReference type="EMBL" id="JANEYF010000858">
    <property type="protein sequence ID" value="KAJ8967373.1"/>
    <property type="molecule type" value="Genomic_DNA"/>
</dbReference>
<evidence type="ECO:0000259" key="45">
    <source>
        <dbReference type="SMART" id="SM00827"/>
    </source>
</evidence>
<comment type="catalytic activity">
    <reaction evidence="43">
        <text>(2E)-decenoyl-[ACP] + NADPH + H(+) = decanoyl-[ACP] + NADP(+)</text>
        <dbReference type="Rhea" id="RHEA:41864"/>
        <dbReference type="Rhea" id="RHEA-COMP:9639"/>
        <dbReference type="Rhea" id="RHEA-COMP:9640"/>
        <dbReference type="ChEBI" id="CHEBI:15378"/>
        <dbReference type="ChEBI" id="CHEBI:57783"/>
        <dbReference type="ChEBI" id="CHEBI:58349"/>
        <dbReference type="ChEBI" id="CHEBI:78467"/>
        <dbReference type="ChEBI" id="CHEBI:78468"/>
    </reaction>
    <physiologicalReaction direction="left-to-right" evidence="43">
        <dbReference type="Rhea" id="RHEA:41865"/>
    </physiologicalReaction>
</comment>
<comment type="catalytic activity">
    <reaction evidence="16">
        <text>hexanoyl-[ACP] + malonyl-[ACP] + H(+) = 3-oxooctanoyl-[ACP] + holo-[ACP] + CO2</text>
        <dbReference type="Rhea" id="RHEA:41836"/>
        <dbReference type="Rhea" id="RHEA-COMP:9623"/>
        <dbReference type="Rhea" id="RHEA-COMP:9632"/>
        <dbReference type="Rhea" id="RHEA-COMP:9633"/>
        <dbReference type="Rhea" id="RHEA-COMP:9685"/>
        <dbReference type="ChEBI" id="CHEBI:15378"/>
        <dbReference type="ChEBI" id="CHEBI:16526"/>
        <dbReference type="ChEBI" id="CHEBI:64479"/>
        <dbReference type="ChEBI" id="CHEBI:78449"/>
        <dbReference type="ChEBI" id="CHEBI:78459"/>
        <dbReference type="ChEBI" id="CHEBI:78460"/>
    </reaction>
    <physiologicalReaction direction="left-to-right" evidence="16">
        <dbReference type="Rhea" id="RHEA:41837"/>
    </physiologicalReaction>
</comment>
<comment type="catalytic activity">
    <reaction evidence="22">
        <text>(2E)-hexadecenoyl-[ACP] + NADPH + H(+) = hexadecanoyl-[ACP] + NADP(+)</text>
        <dbReference type="Rhea" id="RHEA:41912"/>
        <dbReference type="Rhea" id="RHEA-COMP:9651"/>
        <dbReference type="Rhea" id="RHEA-COMP:9652"/>
        <dbReference type="ChEBI" id="CHEBI:15378"/>
        <dbReference type="ChEBI" id="CHEBI:57783"/>
        <dbReference type="ChEBI" id="CHEBI:58349"/>
        <dbReference type="ChEBI" id="CHEBI:78481"/>
        <dbReference type="ChEBI" id="CHEBI:78483"/>
    </reaction>
    <physiologicalReaction direction="left-to-right" evidence="22">
        <dbReference type="Rhea" id="RHEA:41913"/>
    </physiologicalReaction>
</comment>
<dbReference type="Gene3D" id="3.30.70.3290">
    <property type="match status" value="1"/>
</dbReference>
<evidence type="ECO:0000256" key="10">
    <source>
        <dbReference type="ARBA" id="ARBA00023398"/>
    </source>
</evidence>
<dbReference type="SMART" id="SM00829">
    <property type="entry name" value="PKS_ER"/>
    <property type="match status" value="1"/>
</dbReference>
<dbReference type="SUPFAM" id="SSF52151">
    <property type="entry name" value="FabD/lysophospholipase-like"/>
    <property type="match status" value="1"/>
</dbReference>
<dbReference type="Gene3D" id="3.10.129.110">
    <property type="entry name" value="Polyketide synthase dehydratase"/>
    <property type="match status" value="1"/>
</dbReference>
<evidence type="ECO:0000256" key="36">
    <source>
        <dbReference type="ARBA" id="ARBA00049019"/>
    </source>
</evidence>
<dbReference type="PANTHER" id="PTHR43775">
    <property type="entry name" value="FATTY ACID SYNTHASE"/>
    <property type="match status" value="1"/>
</dbReference>
<dbReference type="InterPro" id="IPR016039">
    <property type="entry name" value="Thiolase-like"/>
</dbReference>
<keyword evidence="48" id="KW-1185">Reference proteome</keyword>
<organism evidence="47 48">
    <name type="scientific">Rhamnusium bicolor</name>
    <dbReference type="NCBI Taxonomy" id="1586634"/>
    <lineage>
        <taxon>Eukaryota</taxon>
        <taxon>Metazoa</taxon>
        <taxon>Ecdysozoa</taxon>
        <taxon>Arthropoda</taxon>
        <taxon>Hexapoda</taxon>
        <taxon>Insecta</taxon>
        <taxon>Pterygota</taxon>
        <taxon>Neoptera</taxon>
        <taxon>Endopterygota</taxon>
        <taxon>Coleoptera</taxon>
        <taxon>Polyphaga</taxon>
        <taxon>Cucujiformia</taxon>
        <taxon>Chrysomeloidea</taxon>
        <taxon>Cerambycidae</taxon>
        <taxon>Lepturinae</taxon>
        <taxon>Rhagiini</taxon>
        <taxon>Rhamnusium</taxon>
    </lineage>
</organism>
<evidence type="ECO:0000256" key="12">
    <source>
        <dbReference type="ARBA" id="ARBA00023401"/>
    </source>
</evidence>
<dbReference type="Pfam" id="PF00975">
    <property type="entry name" value="Thioesterase"/>
    <property type="match status" value="1"/>
</dbReference>
<dbReference type="Pfam" id="PF00107">
    <property type="entry name" value="ADH_zinc_N"/>
    <property type="match status" value="1"/>
</dbReference>
<evidence type="ECO:0000256" key="32">
    <source>
        <dbReference type="ARBA" id="ARBA00048650"/>
    </source>
</evidence>
<dbReference type="Gene3D" id="3.40.366.10">
    <property type="entry name" value="Malonyl-Coenzyme A Acyl Carrier Protein, domain 2"/>
    <property type="match status" value="1"/>
</dbReference>
<evidence type="ECO:0000256" key="41">
    <source>
        <dbReference type="ARBA" id="ARBA00049422"/>
    </source>
</evidence>
<dbReference type="PANTHER" id="PTHR43775:SF23">
    <property type="entry name" value="FATTY ACID SYNTHASE 3"/>
    <property type="match status" value="1"/>
</dbReference>
<evidence type="ECO:0000256" key="7">
    <source>
        <dbReference type="ARBA" id="ARBA00023373"/>
    </source>
</evidence>
<comment type="catalytic activity">
    <reaction evidence="25">
        <text>acetyl-[ACP] + malonyl-[ACP] + H(+) = 3-oxobutanoyl-[ACP] + holo-[ACP] + CO2</text>
        <dbReference type="Rhea" id="RHEA:41800"/>
        <dbReference type="Rhea" id="RHEA-COMP:9621"/>
        <dbReference type="Rhea" id="RHEA-COMP:9623"/>
        <dbReference type="Rhea" id="RHEA-COMP:9625"/>
        <dbReference type="Rhea" id="RHEA-COMP:9685"/>
        <dbReference type="ChEBI" id="CHEBI:15378"/>
        <dbReference type="ChEBI" id="CHEBI:16526"/>
        <dbReference type="ChEBI" id="CHEBI:64479"/>
        <dbReference type="ChEBI" id="CHEBI:78446"/>
        <dbReference type="ChEBI" id="CHEBI:78449"/>
        <dbReference type="ChEBI" id="CHEBI:78450"/>
    </reaction>
    <physiologicalReaction direction="left-to-right" evidence="25">
        <dbReference type="Rhea" id="RHEA:41801"/>
    </physiologicalReaction>
</comment>
<evidence type="ECO:0000256" key="24">
    <source>
        <dbReference type="ARBA" id="ARBA00047953"/>
    </source>
</evidence>
<comment type="catalytic activity">
    <reaction evidence="37">
        <text>decanoyl-[ACP] + malonyl-[ACP] + H(+) = 3-oxododecanoyl-[ACP] + holo-[ACP] + CO2</text>
        <dbReference type="Rhea" id="RHEA:41868"/>
        <dbReference type="Rhea" id="RHEA-COMP:9623"/>
        <dbReference type="Rhea" id="RHEA-COMP:9640"/>
        <dbReference type="Rhea" id="RHEA-COMP:9641"/>
        <dbReference type="Rhea" id="RHEA-COMP:9685"/>
        <dbReference type="ChEBI" id="CHEBI:15378"/>
        <dbReference type="ChEBI" id="CHEBI:16526"/>
        <dbReference type="ChEBI" id="CHEBI:64479"/>
        <dbReference type="ChEBI" id="CHEBI:78449"/>
        <dbReference type="ChEBI" id="CHEBI:78468"/>
        <dbReference type="ChEBI" id="CHEBI:78469"/>
    </reaction>
    <physiologicalReaction direction="left-to-right" evidence="37">
        <dbReference type="Rhea" id="RHEA:41869"/>
    </physiologicalReaction>
</comment>
<comment type="catalytic activity">
    <reaction evidence="8">
        <text>(3R)-hydroxydecanoyl-[ACP] = (2E)-decenoyl-[ACP] + H2O</text>
        <dbReference type="Rhea" id="RHEA:41860"/>
        <dbReference type="Rhea" id="RHEA-COMP:9638"/>
        <dbReference type="Rhea" id="RHEA-COMP:9639"/>
        <dbReference type="ChEBI" id="CHEBI:15377"/>
        <dbReference type="ChEBI" id="CHEBI:78466"/>
        <dbReference type="ChEBI" id="CHEBI:78467"/>
    </reaction>
    <physiologicalReaction direction="left-to-right" evidence="8">
        <dbReference type="Rhea" id="RHEA:41861"/>
    </physiologicalReaction>
</comment>
<evidence type="ECO:0000256" key="15">
    <source>
        <dbReference type="ARBA" id="ARBA00047300"/>
    </source>
</evidence>
<proteinExistence type="predicted"/>
<comment type="catalytic activity">
    <reaction evidence="33">
        <text>holo-[ACP] + acetyl-CoA = acetyl-[ACP] + CoA</text>
        <dbReference type="Rhea" id="RHEA:41788"/>
        <dbReference type="Rhea" id="RHEA-COMP:9621"/>
        <dbReference type="Rhea" id="RHEA-COMP:9685"/>
        <dbReference type="ChEBI" id="CHEBI:57287"/>
        <dbReference type="ChEBI" id="CHEBI:57288"/>
        <dbReference type="ChEBI" id="CHEBI:64479"/>
        <dbReference type="ChEBI" id="CHEBI:78446"/>
        <dbReference type="EC" id="2.3.1.38"/>
    </reaction>
    <physiologicalReaction direction="left-to-right" evidence="33">
        <dbReference type="Rhea" id="RHEA:41789"/>
    </physiologicalReaction>
</comment>
<evidence type="ECO:0000256" key="29">
    <source>
        <dbReference type="ARBA" id="ARBA00048420"/>
    </source>
</evidence>
<comment type="catalytic activity">
    <reaction evidence="29">
        <text>(2E)-octenoyl-[ACP] + NADPH + H(+) = octanoyl-[ACP] + NADP(+)</text>
        <dbReference type="Rhea" id="RHEA:41848"/>
        <dbReference type="Rhea" id="RHEA-COMP:9635"/>
        <dbReference type="Rhea" id="RHEA-COMP:9636"/>
        <dbReference type="ChEBI" id="CHEBI:15378"/>
        <dbReference type="ChEBI" id="CHEBI:57783"/>
        <dbReference type="ChEBI" id="CHEBI:58349"/>
        <dbReference type="ChEBI" id="CHEBI:78462"/>
        <dbReference type="ChEBI" id="CHEBI:78463"/>
    </reaction>
    <physiologicalReaction direction="left-to-right" evidence="29">
        <dbReference type="Rhea" id="RHEA:41849"/>
    </physiologicalReaction>
</comment>
<protein>
    <submittedName>
        <fullName evidence="47">Uncharacterized protein</fullName>
    </submittedName>
</protein>
<dbReference type="InterPro" id="IPR016035">
    <property type="entry name" value="Acyl_Trfase/lysoPLipase"/>
</dbReference>
<comment type="catalytic activity">
    <reaction evidence="32">
        <text>a 2,3-saturated acyl-[ACP] + NADP(+) = a (2E)-enoyl-[ACP] + NADPH + H(+)</text>
        <dbReference type="Rhea" id="RHEA:22564"/>
        <dbReference type="Rhea" id="RHEA-COMP:9925"/>
        <dbReference type="Rhea" id="RHEA-COMP:9926"/>
        <dbReference type="ChEBI" id="CHEBI:15378"/>
        <dbReference type="ChEBI" id="CHEBI:57783"/>
        <dbReference type="ChEBI" id="CHEBI:58349"/>
        <dbReference type="ChEBI" id="CHEBI:78784"/>
        <dbReference type="ChEBI" id="CHEBI:78785"/>
        <dbReference type="EC" id="1.3.1.39"/>
    </reaction>
    <physiologicalReaction direction="right-to-left" evidence="32">
        <dbReference type="Rhea" id="RHEA:22566"/>
    </physiologicalReaction>
</comment>
<evidence type="ECO:0000256" key="44">
    <source>
        <dbReference type="ARBA" id="ARBA00049533"/>
    </source>
</evidence>
<evidence type="ECO:0000256" key="16">
    <source>
        <dbReference type="ARBA" id="ARBA00047394"/>
    </source>
</evidence>
<comment type="catalytic activity">
    <reaction evidence="40">
        <text>3-oxohexadecanoyl-[ACP] + NADPH + H(+) = (3R)-hydroxyhexadecanoyl-[ACP] + NADP(+)</text>
        <dbReference type="Rhea" id="RHEA:41904"/>
        <dbReference type="Rhea" id="RHEA-COMP:9649"/>
        <dbReference type="Rhea" id="RHEA-COMP:9650"/>
        <dbReference type="ChEBI" id="CHEBI:15378"/>
        <dbReference type="ChEBI" id="CHEBI:57783"/>
        <dbReference type="ChEBI" id="CHEBI:58349"/>
        <dbReference type="ChEBI" id="CHEBI:78478"/>
        <dbReference type="ChEBI" id="CHEBI:78480"/>
    </reaction>
    <physiologicalReaction direction="left-to-right" evidence="40">
        <dbReference type="Rhea" id="RHEA:41905"/>
    </physiologicalReaction>
</comment>
<evidence type="ECO:0000256" key="23">
    <source>
        <dbReference type="ARBA" id="ARBA00047897"/>
    </source>
</evidence>
<dbReference type="InterPro" id="IPR001031">
    <property type="entry name" value="Thioesterase"/>
</dbReference>
<evidence type="ECO:0000256" key="43">
    <source>
        <dbReference type="ARBA" id="ARBA00049521"/>
    </source>
</evidence>
<dbReference type="SUPFAM" id="SSF50129">
    <property type="entry name" value="GroES-like"/>
    <property type="match status" value="1"/>
</dbReference>
<dbReference type="InterPro" id="IPR036291">
    <property type="entry name" value="NAD(P)-bd_dom_sf"/>
</dbReference>
<evidence type="ECO:0000256" key="6">
    <source>
        <dbReference type="ARBA" id="ARBA00023351"/>
    </source>
</evidence>
<reference evidence="47" key="1">
    <citation type="journal article" date="2023" name="Insect Mol. Biol.">
        <title>Genome sequencing provides insights into the evolution of gene families encoding plant cell wall-degrading enzymes in longhorned beetles.</title>
        <authorList>
            <person name="Shin N.R."/>
            <person name="Okamura Y."/>
            <person name="Kirsch R."/>
            <person name="Pauchet Y."/>
        </authorList>
    </citation>
    <scope>NUCLEOTIDE SEQUENCE</scope>
    <source>
        <strain evidence="47">RBIC_L_NR</strain>
    </source>
</reference>
<evidence type="ECO:0000259" key="46">
    <source>
        <dbReference type="SMART" id="SM00829"/>
    </source>
</evidence>
<dbReference type="SMART" id="SM00827">
    <property type="entry name" value="PKS_AT"/>
    <property type="match status" value="1"/>
</dbReference>
<comment type="catalytic activity">
    <reaction evidence="26">
        <text>hexadecanoyl-[ACP] + malonyl-[ACP] + H(+) = 3-oxooctadecanoyl-[ACP] + holo-[ACP] + CO2</text>
        <dbReference type="Rhea" id="RHEA:41916"/>
        <dbReference type="Rhea" id="RHEA-COMP:9623"/>
        <dbReference type="Rhea" id="RHEA-COMP:9652"/>
        <dbReference type="Rhea" id="RHEA-COMP:9653"/>
        <dbReference type="Rhea" id="RHEA-COMP:9685"/>
        <dbReference type="ChEBI" id="CHEBI:15378"/>
        <dbReference type="ChEBI" id="CHEBI:16526"/>
        <dbReference type="ChEBI" id="CHEBI:64479"/>
        <dbReference type="ChEBI" id="CHEBI:78449"/>
        <dbReference type="ChEBI" id="CHEBI:78483"/>
        <dbReference type="ChEBI" id="CHEBI:78487"/>
    </reaction>
    <physiologicalReaction direction="left-to-right" evidence="26">
        <dbReference type="Rhea" id="RHEA:41917"/>
    </physiologicalReaction>
</comment>
<comment type="catalytic activity">
    <reaction evidence="12">
        <text>(3R)-hydroxyhexadecanoyl-[ACP] = (2E)-hexadecenoyl-[ACP] + H2O</text>
        <dbReference type="Rhea" id="RHEA:41908"/>
        <dbReference type="Rhea" id="RHEA-COMP:9650"/>
        <dbReference type="Rhea" id="RHEA-COMP:9651"/>
        <dbReference type="ChEBI" id="CHEBI:15377"/>
        <dbReference type="ChEBI" id="CHEBI:78480"/>
        <dbReference type="ChEBI" id="CHEBI:78481"/>
    </reaction>
    <physiologicalReaction direction="left-to-right" evidence="12">
        <dbReference type="Rhea" id="RHEA:41909"/>
    </physiologicalReaction>
</comment>
<evidence type="ECO:0000256" key="27">
    <source>
        <dbReference type="ARBA" id="ARBA00048281"/>
    </source>
</evidence>
<evidence type="ECO:0000256" key="39">
    <source>
        <dbReference type="ARBA" id="ARBA00049263"/>
    </source>
</evidence>
<dbReference type="GO" id="GO:0016297">
    <property type="term" value="F:fatty acyl-[ACP] hydrolase activity"/>
    <property type="evidence" value="ECO:0007669"/>
    <property type="project" value="UniProtKB-EC"/>
</dbReference>
<comment type="catalytic activity">
    <reaction evidence="35">
        <text>3-oxotetradecanoyl-[ACP] + NADPH + H(+) = (3R)-hydroxytetradecanoyl-[ACP] + NADP(+)</text>
        <dbReference type="Rhea" id="RHEA:41888"/>
        <dbReference type="Rhea" id="RHEA-COMP:9645"/>
        <dbReference type="Rhea" id="RHEA-COMP:9646"/>
        <dbReference type="ChEBI" id="CHEBI:15378"/>
        <dbReference type="ChEBI" id="CHEBI:57783"/>
        <dbReference type="ChEBI" id="CHEBI:58349"/>
        <dbReference type="ChEBI" id="CHEBI:78473"/>
        <dbReference type="ChEBI" id="CHEBI:78474"/>
    </reaction>
    <physiologicalReaction direction="left-to-right" evidence="35">
        <dbReference type="Rhea" id="RHEA:41889"/>
    </physiologicalReaction>
</comment>
<dbReference type="SUPFAM" id="SSF51735">
    <property type="entry name" value="NAD(P)-binding Rossmann-fold domains"/>
    <property type="match status" value="1"/>
</dbReference>
<comment type="catalytic activity">
    <reaction evidence="34">
        <text>hexadecanoyl-[ACP] + H2O = hexadecanoate + holo-[ACP] + H(+)</text>
        <dbReference type="Rhea" id="RHEA:41932"/>
        <dbReference type="Rhea" id="RHEA-COMP:9652"/>
        <dbReference type="Rhea" id="RHEA-COMP:9685"/>
        <dbReference type="ChEBI" id="CHEBI:7896"/>
        <dbReference type="ChEBI" id="CHEBI:15377"/>
        <dbReference type="ChEBI" id="CHEBI:15378"/>
        <dbReference type="ChEBI" id="CHEBI:64479"/>
        <dbReference type="ChEBI" id="CHEBI:78483"/>
        <dbReference type="EC" id="3.1.2.14"/>
    </reaction>
    <physiologicalReaction direction="left-to-right" evidence="34">
        <dbReference type="Rhea" id="RHEA:41933"/>
    </physiologicalReaction>
</comment>
<evidence type="ECO:0000256" key="37">
    <source>
        <dbReference type="ARBA" id="ARBA00049109"/>
    </source>
</evidence>